<comment type="caution">
    <text evidence="2">The sequence shown here is derived from an EMBL/GenBank/DDBJ whole genome shotgun (WGS) entry which is preliminary data.</text>
</comment>
<evidence type="ECO:0000313" key="3">
    <source>
        <dbReference type="Proteomes" id="UP000593562"/>
    </source>
</evidence>
<organism evidence="2 3">
    <name type="scientific">Tripterygium wilfordii</name>
    <name type="common">Thunder God vine</name>
    <dbReference type="NCBI Taxonomy" id="458696"/>
    <lineage>
        <taxon>Eukaryota</taxon>
        <taxon>Viridiplantae</taxon>
        <taxon>Streptophyta</taxon>
        <taxon>Embryophyta</taxon>
        <taxon>Tracheophyta</taxon>
        <taxon>Spermatophyta</taxon>
        <taxon>Magnoliopsida</taxon>
        <taxon>eudicotyledons</taxon>
        <taxon>Gunneridae</taxon>
        <taxon>Pentapetalae</taxon>
        <taxon>rosids</taxon>
        <taxon>fabids</taxon>
        <taxon>Celastrales</taxon>
        <taxon>Celastraceae</taxon>
        <taxon>Tripterygium</taxon>
    </lineage>
</organism>
<protein>
    <submittedName>
        <fullName evidence="2">Uncharacterized protein</fullName>
    </submittedName>
</protein>
<dbReference type="AlphaFoldDB" id="A0A7J7D8H6"/>
<evidence type="ECO:0000313" key="2">
    <source>
        <dbReference type="EMBL" id="KAF5742614.1"/>
    </source>
</evidence>
<gene>
    <name evidence="2" type="ORF">HS088_TW09G00665</name>
</gene>
<reference evidence="2 3" key="1">
    <citation type="journal article" date="2020" name="Nat. Commun.">
        <title>Genome of Tripterygium wilfordii and identification of cytochrome P450 involved in triptolide biosynthesis.</title>
        <authorList>
            <person name="Tu L."/>
            <person name="Su P."/>
            <person name="Zhang Z."/>
            <person name="Gao L."/>
            <person name="Wang J."/>
            <person name="Hu T."/>
            <person name="Zhou J."/>
            <person name="Zhang Y."/>
            <person name="Zhao Y."/>
            <person name="Liu Y."/>
            <person name="Song Y."/>
            <person name="Tong Y."/>
            <person name="Lu Y."/>
            <person name="Yang J."/>
            <person name="Xu C."/>
            <person name="Jia M."/>
            <person name="Peters R.J."/>
            <person name="Huang L."/>
            <person name="Gao W."/>
        </authorList>
    </citation>
    <scope>NUCLEOTIDE SEQUENCE [LARGE SCALE GENOMIC DNA]</scope>
    <source>
        <strain evidence="3">cv. XIE 37</strain>
        <tissue evidence="2">Leaf</tissue>
    </source>
</reference>
<dbReference type="EMBL" id="JAAARO010000009">
    <property type="protein sequence ID" value="KAF5742614.1"/>
    <property type="molecule type" value="Genomic_DNA"/>
</dbReference>
<dbReference type="InParanoid" id="A0A7J7D8H6"/>
<proteinExistence type="predicted"/>
<dbReference type="Proteomes" id="UP000593562">
    <property type="component" value="Unassembled WGS sequence"/>
</dbReference>
<name>A0A7J7D8H6_TRIWF</name>
<keyword evidence="3" id="KW-1185">Reference proteome</keyword>
<sequence>MQRFNNLIKATLSKERRDYCSPVVLAVKVQGNQVPSEGKGRQGGFACRFLQLERRAVPMDKLNSQLYLQNCYIIQQNEKLRKKAHLLNQENQALLSELQQRLSKANSKPNTSSDFNLGSNSVQNATNHSSKP</sequence>
<dbReference type="PANTHER" id="PTHR33601:SF24">
    <property type="entry name" value="PROTEIN LITTLE ZIPPER 4"/>
    <property type="match status" value="1"/>
</dbReference>
<dbReference type="InterPro" id="IPR039312">
    <property type="entry name" value="ZPR"/>
</dbReference>
<feature type="region of interest" description="Disordered" evidence="1">
    <location>
        <begin position="100"/>
        <end position="132"/>
    </location>
</feature>
<dbReference type="PANTHER" id="PTHR33601">
    <property type="entry name" value="PROTEIN LITTLE ZIPPER 4"/>
    <property type="match status" value="1"/>
</dbReference>
<evidence type="ECO:0000256" key="1">
    <source>
        <dbReference type="SAM" id="MobiDB-lite"/>
    </source>
</evidence>
<accession>A0A7J7D8H6</accession>